<gene>
    <name evidence="2" type="ORF">GALL_436130</name>
</gene>
<reference evidence="2" key="1">
    <citation type="submission" date="2016-10" db="EMBL/GenBank/DDBJ databases">
        <title>Sequence of Gallionella enrichment culture.</title>
        <authorList>
            <person name="Poehlein A."/>
            <person name="Muehling M."/>
            <person name="Daniel R."/>
        </authorList>
    </citation>
    <scope>NUCLEOTIDE SEQUENCE</scope>
</reference>
<organism evidence="2">
    <name type="scientific">mine drainage metagenome</name>
    <dbReference type="NCBI Taxonomy" id="410659"/>
    <lineage>
        <taxon>unclassified sequences</taxon>
        <taxon>metagenomes</taxon>
        <taxon>ecological metagenomes</taxon>
    </lineage>
</organism>
<name>A0A1J5PTB2_9ZZZZ</name>
<dbReference type="AlphaFoldDB" id="A0A1J5PTB2"/>
<evidence type="ECO:0000256" key="1">
    <source>
        <dbReference type="SAM" id="MobiDB-lite"/>
    </source>
</evidence>
<dbReference type="EMBL" id="MLJW01002405">
    <property type="protein sequence ID" value="OIQ74729.1"/>
    <property type="molecule type" value="Genomic_DNA"/>
</dbReference>
<comment type="caution">
    <text evidence="2">The sequence shown here is derived from an EMBL/GenBank/DDBJ whole genome shotgun (WGS) entry which is preliminary data.</text>
</comment>
<proteinExistence type="predicted"/>
<protein>
    <submittedName>
        <fullName evidence="2">Uncharacterized protein</fullName>
    </submittedName>
</protein>
<evidence type="ECO:0000313" key="2">
    <source>
        <dbReference type="EMBL" id="OIQ74729.1"/>
    </source>
</evidence>
<accession>A0A1J5PTB2</accession>
<feature type="region of interest" description="Disordered" evidence="1">
    <location>
        <begin position="52"/>
        <end position="77"/>
    </location>
</feature>
<sequence length="77" mass="8305">MNVPQCPVQVALIAGFDVRHTAFVVAHADRCRQPGQCQFALALRQFGMDVPEGTTGAGKQHGKKQAKGAFQNKFHGV</sequence>